<sequence length="698" mass="78813">MEEQSRRCAASQRLALGGQGTGSGCAHLPIILNTSLGLNLFSPGKEKVRAVGGQSQLTGALSSWRKAPEWARPPSSPTPTRGKGGDDIKPGRNFVLYSGLPVALKAHNPGPHRSSPGSAPALLSLAGHQVNVYWASAVRQGICSWGEQCRALQIQAVKEKTVKNKAMLALLRGNIRRGAQDWALAKKYDQRTISQACGKDVPMRLGHSRCTMEVAREKLRKYVFDRVNVHNVLIHLVRRRGEKLESMQLELASLQSQPDATKEELRMLQVIRQLENNIEKTMVKITTSQNVQLLYVDLLDHLKRKLAGYPTELDKLQNLVGDYCSELSDMTVMSQDAMMITDEVKMNMRQGEATFIEERRARENRLNQQKKLIDKIHTKETSEKYRWGQRDLDFPSNLMGPETPKVKRRETSKADIEYQTDVSALVEKVKTAVRCSHLWDIAGRFLAQQNMEENLELQMEDCEERRAQLEALMKKLEVEEAMLKFHQMPSSVSFKSVEKKVKDMLKEEENRLQQARANMTRSQKLLLIIQTGIDNLYIRLIGIPVPTAPKEAEVSNTLDVYSKLAYCEGKLLDLADRVQMLSRTEEVNTKVRDALESSTLKEKQNTRISFEDLEEDVIETFQFADVDHSYVPSRAEIKRQARRLIEGRLKVAKKKKVAGAPGAFIWGREVMLAGDEVERLPVPGRLRAPQGRSSGVGR</sequence>
<dbReference type="InterPro" id="IPR043247">
    <property type="entry name" value="CCDC183"/>
</dbReference>
<dbReference type="PANTHER" id="PTHR47115">
    <property type="entry name" value="COILED-COIL DOMAIN-CONTAINING PROTEIN 183"/>
    <property type="match status" value="1"/>
</dbReference>
<accession>A0A9W3G4L2</accession>
<name>A0A9W3G4L2_CAMBA</name>
<keyword evidence="1" id="KW-0175">Coiled coil</keyword>
<dbReference type="RefSeq" id="XP_045372271.1">
    <property type="nucleotide sequence ID" value="XM_045516315.1"/>
</dbReference>
<gene>
    <name evidence="3" type="primary">CCDC183</name>
</gene>
<organism evidence="3">
    <name type="scientific">Camelus bactrianus</name>
    <name type="common">Bactrian camel</name>
    <dbReference type="NCBI Taxonomy" id="9837"/>
    <lineage>
        <taxon>Eukaryota</taxon>
        <taxon>Metazoa</taxon>
        <taxon>Chordata</taxon>
        <taxon>Craniata</taxon>
        <taxon>Vertebrata</taxon>
        <taxon>Euteleostomi</taxon>
        <taxon>Mammalia</taxon>
        <taxon>Eutheria</taxon>
        <taxon>Laurasiatheria</taxon>
        <taxon>Artiodactyla</taxon>
        <taxon>Tylopoda</taxon>
        <taxon>Camelidae</taxon>
        <taxon>Camelus</taxon>
    </lineage>
</organism>
<feature type="region of interest" description="Disordered" evidence="2">
    <location>
        <begin position="59"/>
        <end position="88"/>
    </location>
</feature>
<reference evidence="3" key="1">
    <citation type="submission" date="2025-08" db="UniProtKB">
        <authorList>
            <consortium name="RefSeq"/>
        </authorList>
    </citation>
    <scope>IDENTIFICATION</scope>
    <source>
        <tissue evidence="3">Blood</tissue>
    </source>
</reference>
<evidence type="ECO:0000313" key="3">
    <source>
        <dbReference type="RefSeq" id="XP_045372271.1"/>
    </source>
</evidence>
<dbReference type="PROSITE" id="PS51257">
    <property type="entry name" value="PROKAR_LIPOPROTEIN"/>
    <property type="match status" value="1"/>
</dbReference>
<proteinExistence type="predicted"/>
<evidence type="ECO:0000256" key="2">
    <source>
        <dbReference type="SAM" id="MobiDB-lite"/>
    </source>
</evidence>
<dbReference type="PANTHER" id="PTHR47115:SF1">
    <property type="entry name" value="COILED-COIL DOMAIN-CONTAINING PROTEIN 183"/>
    <property type="match status" value="1"/>
</dbReference>
<feature type="coiled-coil region" evidence="1">
    <location>
        <begin position="452"/>
        <end position="525"/>
    </location>
</feature>
<evidence type="ECO:0000256" key="1">
    <source>
        <dbReference type="SAM" id="Coils"/>
    </source>
</evidence>
<protein>
    <submittedName>
        <fullName evidence="3">Coiled-coil domain-containing protein 183</fullName>
    </submittedName>
</protein>
<dbReference type="AlphaFoldDB" id="A0A9W3G4L2"/>